<evidence type="ECO:0000259" key="1">
    <source>
        <dbReference type="Pfam" id="PF13503"/>
    </source>
</evidence>
<accession>A0A4P9VVV6</accession>
<name>A0A4P9VVV6_9GAMM</name>
<sequence length="296" mass="33500">MPTEGVMLLVAYRDKMSAAIKEEGADNLYFVLDSACEAELPDKIWELDDNFNPQCESLFRGTPAEDLFAQAPYLIKLEPDSTLYEWLLNKSCLEPLGFFAFCTEDIAAYFVHLQRVLEFILPNKHWIHIRYYNPTLLRLLSRTLACYQFNQLIGPASRLIGADLMTNELFDLAKEGDNADIYETRTSLIISRQQFSILINQALAYALTQSIQNNLLDELDGLNEGKSSKTIKLFNKLKRAATTIDAQSLIEFGYINSLVDFLTPISAEGTILSQAILNYWEKVSTKDRGVLLNSVA</sequence>
<organism evidence="2 3">
    <name type="scientific">Zooshikella ganghwensis</name>
    <dbReference type="NCBI Taxonomy" id="202772"/>
    <lineage>
        <taxon>Bacteria</taxon>
        <taxon>Pseudomonadati</taxon>
        <taxon>Pseudomonadota</taxon>
        <taxon>Gammaproteobacteria</taxon>
        <taxon>Oceanospirillales</taxon>
        <taxon>Zooshikellaceae</taxon>
        <taxon>Zooshikella</taxon>
    </lineage>
</organism>
<dbReference type="EMBL" id="NDXW01000001">
    <property type="protein sequence ID" value="RDH46512.1"/>
    <property type="molecule type" value="Genomic_DNA"/>
</dbReference>
<dbReference type="Pfam" id="PF13503">
    <property type="entry name" value="DUF4123"/>
    <property type="match status" value="1"/>
</dbReference>
<dbReference type="InterPro" id="IPR025391">
    <property type="entry name" value="DUF4123"/>
</dbReference>
<feature type="domain" description="DUF4123" evidence="1">
    <location>
        <begin position="28"/>
        <end position="145"/>
    </location>
</feature>
<keyword evidence="3" id="KW-1185">Reference proteome</keyword>
<dbReference type="AlphaFoldDB" id="A0A4P9VVV6"/>
<protein>
    <submittedName>
        <fullName evidence="2">DUF4123 domain-containing protein</fullName>
    </submittedName>
</protein>
<evidence type="ECO:0000313" key="3">
    <source>
        <dbReference type="Proteomes" id="UP000257039"/>
    </source>
</evidence>
<proteinExistence type="predicted"/>
<comment type="caution">
    <text evidence="2">The sequence shown here is derived from an EMBL/GenBank/DDBJ whole genome shotgun (WGS) entry which is preliminary data.</text>
</comment>
<evidence type="ECO:0000313" key="2">
    <source>
        <dbReference type="EMBL" id="RDH46512.1"/>
    </source>
</evidence>
<dbReference type="Proteomes" id="UP000257039">
    <property type="component" value="Unassembled WGS sequence"/>
</dbReference>
<reference evidence="2 3" key="1">
    <citation type="submission" date="2017-04" db="EMBL/GenBank/DDBJ databases">
        <title>Draft genome sequence of Zooshikella ganghwensis VG4 isolated from Red Sea sediments.</title>
        <authorList>
            <person name="Rehman Z."/>
            <person name="Alam I."/>
            <person name="Kamau A."/>
            <person name="Bajic V."/>
            <person name="Leiknes T."/>
        </authorList>
    </citation>
    <scope>NUCLEOTIDE SEQUENCE [LARGE SCALE GENOMIC DNA]</scope>
    <source>
        <strain evidence="2 3">VG4</strain>
    </source>
</reference>
<gene>
    <name evidence="2" type="ORF">B9G39_25320</name>
</gene>